<reference evidence="6" key="1">
    <citation type="journal article" date="2019" name="Sci. Rep.">
        <title>Draft genome of Tanacetum cinerariifolium, the natural source of mosquito coil.</title>
        <authorList>
            <person name="Yamashiro T."/>
            <person name="Shiraishi A."/>
            <person name="Satake H."/>
            <person name="Nakayama K."/>
        </authorList>
    </citation>
    <scope>NUCLEOTIDE SEQUENCE</scope>
</reference>
<dbReference type="Pfam" id="PF22936">
    <property type="entry name" value="Pol_BBD"/>
    <property type="match status" value="1"/>
</dbReference>
<feature type="compositionally biased region" description="Polar residues" evidence="4">
    <location>
        <begin position="298"/>
        <end position="324"/>
    </location>
</feature>
<feature type="compositionally biased region" description="Low complexity" evidence="4">
    <location>
        <begin position="14"/>
        <end position="25"/>
    </location>
</feature>
<gene>
    <name evidence="6" type="ORF">Tci_029037</name>
</gene>
<dbReference type="InterPro" id="IPR012337">
    <property type="entry name" value="RNaseH-like_sf"/>
</dbReference>
<feature type="region of interest" description="Disordered" evidence="4">
    <location>
        <begin position="295"/>
        <end position="379"/>
    </location>
</feature>
<feature type="region of interest" description="Disordered" evidence="4">
    <location>
        <begin position="1833"/>
        <end position="1861"/>
    </location>
</feature>
<evidence type="ECO:0000256" key="3">
    <source>
        <dbReference type="SAM" id="Coils"/>
    </source>
</evidence>
<dbReference type="PROSITE" id="PS50158">
    <property type="entry name" value="ZF_CCHC"/>
    <property type="match status" value="2"/>
</dbReference>
<dbReference type="InterPro" id="IPR001878">
    <property type="entry name" value="Znf_CCHC"/>
</dbReference>
<dbReference type="PANTHER" id="PTHR11439">
    <property type="entry name" value="GAG-POL-RELATED RETROTRANSPOSON"/>
    <property type="match status" value="1"/>
</dbReference>
<dbReference type="PANTHER" id="PTHR11439:SF495">
    <property type="entry name" value="REVERSE TRANSCRIPTASE, RNA-DEPENDENT DNA POLYMERASE-RELATED"/>
    <property type="match status" value="1"/>
</dbReference>
<dbReference type="EMBL" id="BKCJ010003768">
    <property type="protein sequence ID" value="GEU57059.1"/>
    <property type="molecule type" value="Genomic_DNA"/>
</dbReference>
<dbReference type="InterPro" id="IPR036875">
    <property type="entry name" value="Znf_CCHC_sf"/>
</dbReference>
<dbReference type="Pfam" id="PF07727">
    <property type="entry name" value="RVT_2"/>
    <property type="match status" value="1"/>
</dbReference>
<keyword evidence="1" id="KW-0378">Hydrolase</keyword>
<evidence type="ECO:0000256" key="2">
    <source>
        <dbReference type="PROSITE-ProRule" id="PRU00047"/>
    </source>
</evidence>
<protein>
    <recommendedName>
        <fullName evidence="5">CCHC-type domain-containing protein</fullName>
    </recommendedName>
</protein>
<dbReference type="GO" id="GO:0004190">
    <property type="term" value="F:aspartic-type endopeptidase activity"/>
    <property type="evidence" value="ECO:0007669"/>
    <property type="project" value="UniProtKB-KW"/>
</dbReference>
<accession>A0A6L2L7E9</accession>
<evidence type="ECO:0000259" key="5">
    <source>
        <dbReference type="PROSITE" id="PS50158"/>
    </source>
</evidence>
<feature type="region of interest" description="Disordered" evidence="4">
    <location>
        <begin position="775"/>
        <end position="807"/>
    </location>
</feature>
<feature type="compositionally biased region" description="Polar residues" evidence="4">
    <location>
        <begin position="792"/>
        <end position="807"/>
    </location>
</feature>
<feature type="compositionally biased region" description="Pro residues" evidence="4">
    <location>
        <begin position="1589"/>
        <end position="1603"/>
    </location>
</feature>
<proteinExistence type="predicted"/>
<dbReference type="SUPFAM" id="SSF56672">
    <property type="entry name" value="DNA/RNA polymerases"/>
    <property type="match status" value="1"/>
</dbReference>
<dbReference type="InterPro" id="IPR043502">
    <property type="entry name" value="DNA/RNA_pol_sf"/>
</dbReference>
<feature type="compositionally biased region" description="Basic and acidic residues" evidence="4">
    <location>
        <begin position="1842"/>
        <end position="1861"/>
    </location>
</feature>
<evidence type="ECO:0000256" key="1">
    <source>
        <dbReference type="ARBA" id="ARBA00022750"/>
    </source>
</evidence>
<dbReference type="Gene3D" id="3.30.420.10">
    <property type="entry name" value="Ribonuclease H-like superfamily/Ribonuclease H"/>
    <property type="match status" value="2"/>
</dbReference>
<feature type="compositionally biased region" description="Polar residues" evidence="4">
    <location>
        <begin position="450"/>
        <end position="460"/>
    </location>
</feature>
<evidence type="ECO:0000313" key="6">
    <source>
        <dbReference type="EMBL" id="GEU57059.1"/>
    </source>
</evidence>
<dbReference type="SMART" id="SM00343">
    <property type="entry name" value="ZnF_C2HC"/>
    <property type="match status" value="2"/>
</dbReference>
<feature type="region of interest" description="Disordered" evidence="4">
    <location>
        <begin position="447"/>
        <end position="469"/>
    </location>
</feature>
<dbReference type="GO" id="GO:0008270">
    <property type="term" value="F:zinc ion binding"/>
    <property type="evidence" value="ECO:0007669"/>
    <property type="project" value="UniProtKB-KW"/>
</dbReference>
<keyword evidence="2" id="KW-0862">Zinc</keyword>
<dbReference type="Gene3D" id="4.10.60.10">
    <property type="entry name" value="Zinc finger, CCHC-type"/>
    <property type="match status" value="1"/>
</dbReference>
<keyword evidence="1" id="KW-0064">Aspartyl protease</keyword>
<sequence length="1861" mass="211103">MWEVIEFGDSYKVPTTDPNGTTTTGGDAGTKSGRTVTITTEGMQRKKNNVKARTTLLLSLPDEHQLRFSKVATISQDTVSAYIASQSSGSQIKFEDINQIDEDDMEEMDIKWSVALLSMRADKFWKKIGKKISIQGLDVAGFEKSKVECFNCHKMGHFARECRAPRSQERGRKDNYRQGYKAEEKTPKALVAIDRVEWDWSYMVNEGEDHALVPDEEAPTEFVLMANTESKDGVDGKLVGLLKASKNLDNLIESQRSDKNKDRVGYSVVPPPITDLYLSPKKDLSWIGLPEFADDTVTDYSRPSPNVESTLEEGQNKNSSTTEDVATKPFVKFVKPKDGQSESKPNKKETPKKPPVKYAEQYRKSNKKPNVRGNQRNWNNLKSYQLGPEFVLKKKACFNCGDFTHLANDCKKRAHSYETRPFLKKTAVKTQYRASWVPTVNMNKPPVNRKFSTSRKNFPTANRKFPTASRKFPTDSTKIHIAAMGRKGKAGSSQNNIDDKGYWDSGCSRHMTSNISYLSDFEPFDGGYVSFGQGGCKITGKGTIKTSKLEFENVYFVKDLKYNLFSVSQICDNKNSIMFTNSKCIVLGRDFKLLDDVNILLRTPRQHNMYSIDLKNIVPHRDLTCLVAKASANECTLWHRRLDLFGPTSVNSISHKWYCLVVTDDFSRFTWTFFLRTKDETSGILKKFITKIENLKDLKVKIIREFSNARTLQQNGVAEKRNRTLIEAARTMLADAKLPVTFWAEAVNTDCYVQNRVPVDVGTNSTNLQVQRMQQIKNKPQDRCSPKVPEGSRNTNPTAFTSNPPADQMETLTVETFIPTVSSLVLTACLNDSLEPSSDATLISKKVANQEETPSSDNILSLTNQFKDILGVESSPDEAIRVEADVNNMETTITASPTPTLRIHKDHPKSQIFGPVDTPIQTKHKSKEVEEQSFIATIHQMTDPALLQFCLFSCFLSQVEPKKVSDALQDPSWVEAMQEELFQFKIQNVWTLVDYPKGVRPIETKWVLKNKKDERGIVIRNKARLVAQGHTQEEGIKYDEVFTHVARKEAIRLFLAYASFRGFTVYQMDLKSAFLYGTIDKEVYVMKPLGFQDLEFPAKVYIVEKAMYGLHQAPRAWYGDILKKFGYTYVRSSNTPMDKENPWRKDGTRNDVDSHLYRSMIGSLMYLTASRPDIIFAVCACACARHQVTPKECHLHAVKRIFRYLKGHPKLGLWYPKESPFDLVAYLDSDYGGATQDRKSTTRGNQLLDYGYNFMNTKIYIDNNNAICIVKNPVYHSKTKHIEIRHHFIRDCFEKKLISVDHIHTDENVADFLTKPFDAGRFQYLVGEYNTDFHPIVDFIAASPLRYALTVKPTVFVSHIRQFWSTARIKTTDEGTQILATVDGIQKTVSESSLRRNLKLRDEDGINSLPDTELFENLTLIGYNISQNQKYTFQKGQFSHQWKYLIHTIMQCLSPKSTGFNEFSSNIATALFCLATNRTCNFSKMIFDGMVKNVHNKVSKFLMYPRFLTICLRMSQLGQITHTHQYVVPFHTKKLFTTLRVNNFSFSGRIVPLLDTMLVHQGEGSGTPTEPHHTPSPEADPSYHTTSSMPPPSIPTAPIPPVTQPDTTLIRQYTRIVRNAQSSALLTIADEPASLVRDVSEGEACPTKSGFIADQDRTTIAKSYTLPHDSAPMVTSSAADKGSSGGRNSKVEGQGESDAVPTACLIVTTATVVTPYSRRKGKEVVVEFDTPKKQRLQEQINAQVARELEEQQEREDKKMTEQIARDAEVVRIHAEEDLRGMINSLHRTNETIAKYMQEYQDFALDLPLERRIEMISDLVKDFIPMGSKEEAERLKRKGFNLEQEKAKKQKTSEEVPNKEVS</sequence>
<dbReference type="Pfam" id="PF00098">
    <property type="entry name" value="zf-CCHC"/>
    <property type="match status" value="1"/>
</dbReference>
<feature type="compositionally biased region" description="Basic and acidic residues" evidence="4">
    <location>
        <begin position="335"/>
        <end position="352"/>
    </location>
</feature>
<organism evidence="6">
    <name type="scientific">Tanacetum cinerariifolium</name>
    <name type="common">Dalmatian daisy</name>
    <name type="synonym">Chrysanthemum cinerariifolium</name>
    <dbReference type="NCBI Taxonomy" id="118510"/>
    <lineage>
        <taxon>Eukaryota</taxon>
        <taxon>Viridiplantae</taxon>
        <taxon>Streptophyta</taxon>
        <taxon>Embryophyta</taxon>
        <taxon>Tracheophyta</taxon>
        <taxon>Spermatophyta</taxon>
        <taxon>Magnoliopsida</taxon>
        <taxon>eudicotyledons</taxon>
        <taxon>Gunneridae</taxon>
        <taxon>Pentapetalae</taxon>
        <taxon>asterids</taxon>
        <taxon>campanulids</taxon>
        <taxon>Asterales</taxon>
        <taxon>Asteraceae</taxon>
        <taxon>Asteroideae</taxon>
        <taxon>Anthemideae</taxon>
        <taxon>Anthemidinae</taxon>
        <taxon>Tanacetum</taxon>
    </lineage>
</organism>
<comment type="caution">
    <text evidence="6">The sequence shown here is derived from an EMBL/GenBank/DDBJ whole genome shotgun (WGS) entry which is preliminary data.</text>
</comment>
<feature type="domain" description="CCHC-type" evidence="5">
    <location>
        <begin position="149"/>
        <end position="163"/>
    </location>
</feature>
<keyword evidence="2" id="KW-0863">Zinc-finger</keyword>
<dbReference type="InterPro" id="IPR036397">
    <property type="entry name" value="RNaseH_sf"/>
</dbReference>
<feature type="region of interest" description="Disordered" evidence="4">
    <location>
        <begin position="10"/>
        <end position="31"/>
    </location>
</feature>
<keyword evidence="2" id="KW-0479">Metal-binding</keyword>
<dbReference type="SUPFAM" id="SSF53098">
    <property type="entry name" value="Ribonuclease H-like"/>
    <property type="match status" value="1"/>
</dbReference>
<keyword evidence="3" id="KW-0175">Coiled coil</keyword>
<feature type="region of interest" description="Disordered" evidence="4">
    <location>
        <begin position="1668"/>
        <end position="1697"/>
    </location>
</feature>
<keyword evidence="1" id="KW-0645">Protease</keyword>
<dbReference type="SUPFAM" id="SSF57756">
    <property type="entry name" value="Retrovirus zinc finger-like domains"/>
    <property type="match status" value="1"/>
</dbReference>
<dbReference type="CDD" id="cd09272">
    <property type="entry name" value="RNase_HI_RT_Ty1"/>
    <property type="match status" value="1"/>
</dbReference>
<feature type="domain" description="CCHC-type" evidence="5">
    <location>
        <begin position="397"/>
        <end position="412"/>
    </location>
</feature>
<dbReference type="InterPro" id="IPR054722">
    <property type="entry name" value="PolX-like_BBD"/>
</dbReference>
<feature type="region of interest" description="Disordered" evidence="4">
    <location>
        <begin position="1561"/>
        <end position="1603"/>
    </location>
</feature>
<dbReference type="InterPro" id="IPR013103">
    <property type="entry name" value="RVT_2"/>
</dbReference>
<dbReference type="GO" id="GO:0003676">
    <property type="term" value="F:nucleic acid binding"/>
    <property type="evidence" value="ECO:0007669"/>
    <property type="project" value="InterPro"/>
</dbReference>
<feature type="coiled-coil region" evidence="3">
    <location>
        <begin position="1733"/>
        <end position="1765"/>
    </location>
</feature>
<evidence type="ECO:0000256" key="4">
    <source>
        <dbReference type="SAM" id="MobiDB-lite"/>
    </source>
</evidence>
<name>A0A6L2L7E9_TANCI</name>